<dbReference type="PANTHER" id="PTHR45632:SF13">
    <property type="entry name" value="KELCH-LIKE PROTEIN 26"/>
    <property type="match status" value="1"/>
</dbReference>
<keyword evidence="2" id="KW-1185">Reference proteome</keyword>
<gene>
    <name evidence="1" type="ORF">GETHOR_18920</name>
</gene>
<dbReference type="PANTHER" id="PTHR45632">
    <property type="entry name" value="LD33804P"/>
    <property type="match status" value="1"/>
</dbReference>
<dbReference type="Gene3D" id="2.120.10.80">
    <property type="entry name" value="Kelch-type beta propeller"/>
    <property type="match status" value="1"/>
</dbReference>
<dbReference type="InterPro" id="IPR011043">
    <property type="entry name" value="Gal_Oxase/kelch_b-propeller"/>
</dbReference>
<reference evidence="2" key="1">
    <citation type="journal article" date="2023" name="Int. J. Syst. Evol. Microbiol.">
        <title>Mesoterricola silvestris gen. nov., sp. nov., Mesoterricola sediminis sp. nov., Geothrix oryzae sp. nov., Geothrix edaphica sp. nov., Geothrix rubra sp. nov., and Geothrix limicola sp. nov., six novel members of Acidobacteriota isolated from soils.</title>
        <authorList>
            <person name="Itoh H."/>
            <person name="Sugisawa Y."/>
            <person name="Mise K."/>
            <person name="Xu Z."/>
            <person name="Kuniyasu M."/>
            <person name="Ushijima N."/>
            <person name="Kawano K."/>
            <person name="Kobayashi E."/>
            <person name="Shiratori Y."/>
            <person name="Masuda Y."/>
            <person name="Senoo K."/>
        </authorList>
    </citation>
    <scope>NUCLEOTIDE SEQUENCE [LARGE SCALE GENOMIC DNA]</scope>
    <source>
        <strain evidence="2">Red222</strain>
    </source>
</reference>
<accession>A0ABN6UYQ8</accession>
<dbReference type="InterPro" id="IPR006652">
    <property type="entry name" value="Kelch_1"/>
</dbReference>
<dbReference type="Gene3D" id="2.130.10.80">
    <property type="entry name" value="Galactose oxidase/kelch, beta-propeller"/>
    <property type="match status" value="2"/>
</dbReference>
<dbReference type="EMBL" id="AP027079">
    <property type="protein sequence ID" value="BDU69791.1"/>
    <property type="molecule type" value="Genomic_DNA"/>
</dbReference>
<dbReference type="InterPro" id="IPR015915">
    <property type="entry name" value="Kelch-typ_b-propeller"/>
</dbReference>
<proteinExistence type="predicted"/>
<evidence type="ECO:0000313" key="1">
    <source>
        <dbReference type="EMBL" id="BDU69791.1"/>
    </source>
</evidence>
<protein>
    <submittedName>
        <fullName evidence="1">Uncharacterized protein</fullName>
    </submittedName>
</protein>
<evidence type="ECO:0000313" key="2">
    <source>
        <dbReference type="Proteomes" id="UP001242010"/>
    </source>
</evidence>
<sequence length="475" mass="47607">MKTMRMRPHSALASLGAGLGVVFLGACGGGASSSGGVGAPAPAVLKVLPASADIKVGGALQVWAENAQGSPVPASFSVVEPQGGLVTATGRYQAPLVAGTYHLRATSSQVPGAVAEVPVRVSLYQAALSTAPSSQFSRFDHSATLLPDGSVLLAGGMESSLLERYLPASGTFVQAADLGARRWAHQASPLPGGGVLLSGGVGVSGAVSVALATAQVYDAGTGVRPVGPLTASRLLHAAEALEDGRVLLTGGLPATGSDIQAVATAELFDPATGGFAATGSMGSPRTGHTATRLANGKLLIAGGRNSTCLFGCQELTWASAELFDPATGTFSPTGAMAQARYGHTATPLPDGRILIAGGTTPDLPNTDVSTSLEIYDPVTGAFTLAGAMLRPRSHHTATLLTDGRVLLAGGRTVGEGSLASATLEVIDLARGQATLLTSSLTTRYRHTATRLLSGEVVLAGGSEGGGGIKLTELFR</sequence>
<dbReference type="SUPFAM" id="SSF117281">
    <property type="entry name" value="Kelch motif"/>
    <property type="match status" value="1"/>
</dbReference>
<dbReference type="RefSeq" id="WP_286353512.1">
    <property type="nucleotide sequence ID" value="NZ_AP027079.1"/>
</dbReference>
<dbReference type="SUPFAM" id="SSF50965">
    <property type="entry name" value="Galactose oxidase, central domain"/>
    <property type="match status" value="1"/>
</dbReference>
<dbReference type="Proteomes" id="UP001242010">
    <property type="component" value="Chromosome"/>
</dbReference>
<organism evidence="1 2">
    <name type="scientific">Geothrix oryzae</name>
    <dbReference type="NCBI Taxonomy" id="2927975"/>
    <lineage>
        <taxon>Bacteria</taxon>
        <taxon>Pseudomonadati</taxon>
        <taxon>Acidobacteriota</taxon>
        <taxon>Holophagae</taxon>
        <taxon>Holophagales</taxon>
        <taxon>Holophagaceae</taxon>
        <taxon>Geothrix</taxon>
    </lineage>
</organism>
<dbReference type="InterPro" id="IPR037293">
    <property type="entry name" value="Gal_Oxidase_central_sf"/>
</dbReference>
<dbReference type="SMART" id="SM00612">
    <property type="entry name" value="Kelch"/>
    <property type="match status" value="4"/>
</dbReference>
<name>A0ABN6UYQ8_9BACT</name>
<dbReference type="PROSITE" id="PS51257">
    <property type="entry name" value="PROKAR_LIPOPROTEIN"/>
    <property type="match status" value="1"/>
</dbReference>